<name>A0A382ESY1_9ZZZZ</name>
<evidence type="ECO:0008006" key="2">
    <source>
        <dbReference type="Google" id="ProtNLM"/>
    </source>
</evidence>
<protein>
    <recommendedName>
        <fullName evidence="2">SGNH hydrolase-type esterase domain-containing protein</fullName>
    </recommendedName>
</protein>
<reference evidence="1" key="1">
    <citation type="submission" date="2018-05" db="EMBL/GenBank/DDBJ databases">
        <authorList>
            <person name="Lanie J.A."/>
            <person name="Ng W.-L."/>
            <person name="Kazmierczak K.M."/>
            <person name="Andrzejewski T.M."/>
            <person name="Davidsen T.M."/>
            <person name="Wayne K.J."/>
            <person name="Tettelin H."/>
            <person name="Glass J.I."/>
            <person name="Rusch D."/>
            <person name="Podicherti R."/>
            <person name="Tsui H.-C.T."/>
            <person name="Winkler M.E."/>
        </authorList>
    </citation>
    <scope>NUCLEOTIDE SEQUENCE</scope>
</reference>
<sequence>MRTLILILSLTSWVNHLALSQSATEVSGLIIPRDNEGMYVRNEEGQFEVTWTSKTKVALVVGTRLLGGLKGARLAYKIHSSKEVVTFAIPKGPITGIKTTRGGKILQRDLLAAVKEKWLSENGLKLYFNQKPGKEQLGRPDDPRFIGAWDPSTKPRTLSINGTKYEISMKKGGQTSALLYNLLSLKDCKPFINKATVLGRQKGDVLIADEIHLQPIGDQAALDDPKKPRYLFIGDSISGNYDKGLREALAGKFNLHHPPTNCGPSGKGAKSIVNWLGAYDQPGRHWDVISFNHGHWDAKNDKETYQANLAKVITQLKKTGAKLIWVTTCPVPNGYPEASDLDASGKAPGRTAGVMKKYLNPWALEVVKRHPEISICDQWQFTKDNKTKLYKDWWDSKNVHFKGVQADSLGEFLGKHVENKMKQTKDQ</sequence>
<dbReference type="SUPFAM" id="SSF52266">
    <property type="entry name" value="SGNH hydrolase"/>
    <property type="match status" value="1"/>
</dbReference>
<organism evidence="1">
    <name type="scientific">marine metagenome</name>
    <dbReference type="NCBI Taxonomy" id="408172"/>
    <lineage>
        <taxon>unclassified sequences</taxon>
        <taxon>metagenomes</taxon>
        <taxon>ecological metagenomes</taxon>
    </lineage>
</organism>
<dbReference type="Gene3D" id="3.40.50.1110">
    <property type="entry name" value="SGNH hydrolase"/>
    <property type="match status" value="1"/>
</dbReference>
<accession>A0A382ESY1</accession>
<proteinExistence type="predicted"/>
<gene>
    <name evidence="1" type="ORF">METZ01_LOCUS206770</name>
</gene>
<dbReference type="InterPro" id="IPR036514">
    <property type="entry name" value="SGNH_hydro_sf"/>
</dbReference>
<dbReference type="CDD" id="cd00229">
    <property type="entry name" value="SGNH_hydrolase"/>
    <property type="match status" value="1"/>
</dbReference>
<dbReference type="EMBL" id="UINC01046205">
    <property type="protein sequence ID" value="SVB53916.1"/>
    <property type="molecule type" value="Genomic_DNA"/>
</dbReference>
<evidence type="ECO:0000313" key="1">
    <source>
        <dbReference type="EMBL" id="SVB53916.1"/>
    </source>
</evidence>
<dbReference type="AlphaFoldDB" id="A0A382ESY1"/>